<protein>
    <recommendedName>
        <fullName evidence="3">Mmc1 C-terminal domain-containing protein</fullName>
    </recommendedName>
</protein>
<dbReference type="PANTHER" id="PTHR38644:SF1">
    <property type="entry name" value="EXPRESSED PROTEIN"/>
    <property type="match status" value="1"/>
</dbReference>
<reference evidence="4 5" key="1">
    <citation type="journal article" date="2011" name="PLoS Genet.">
        <title>Genome sequencing and comparative transcriptomics of the model entomopathogenic fungi Metarhizium anisopliae and M. acridum.</title>
        <authorList>
            <person name="Gao Q."/>
            <person name="Jin K."/>
            <person name="Ying S.H."/>
            <person name="Zhang Y."/>
            <person name="Xiao G."/>
            <person name="Shang Y."/>
            <person name="Duan Z."/>
            <person name="Hu X."/>
            <person name="Xie X.Q."/>
            <person name="Zhou G."/>
            <person name="Peng G."/>
            <person name="Luo Z."/>
            <person name="Huang W."/>
            <person name="Wang B."/>
            <person name="Fang W."/>
            <person name="Wang S."/>
            <person name="Zhong Y."/>
            <person name="Ma L.J."/>
            <person name="St Leger R.J."/>
            <person name="Zhao G.P."/>
            <person name="Pei Y."/>
            <person name="Feng M.G."/>
            <person name="Xia Y."/>
            <person name="Wang C."/>
        </authorList>
    </citation>
    <scope>NUCLEOTIDE SEQUENCE [LARGE SCALE GENOMIC DNA]</scope>
    <source>
        <strain evidence="4 5">CQMa 102</strain>
    </source>
</reference>
<keyword evidence="2" id="KW-0472">Membrane</keyword>
<evidence type="ECO:0000259" key="3">
    <source>
        <dbReference type="Pfam" id="PF23868"/>
    </source>
</evidence>
<dbReference type="OrthoDB" id="5319015at2759"/>
<feature type="transmembrane region" description="Helical" evidence="2">
    <location>
        <begin position="139"/>
        <end position="156"/>
    </location>
</feature>
<dbReference type="KEGG" id="maw:19252186"/>
<accession>E9EDC7</accession>
<feature type="compositionally biased region" description="Basic and acidic residues" evidence="1">
    <location>
        <begin position="85"/>
        <end position="95"/>
    </location>
</feature>
<dbReference type="InterPro" id="IPR056196">
    <property type="entry name" value="Mmc1_C"/>
</dbReference>
<sequence>MGALTHPVLLHPNMVRPFQLGDSLLSQANCGSPFSRSMILISMVIYVLVGIEIVKRRGALQSFNSDPVPLEDSIASTADTPCNKPESRVTEENAQSRHGHAPVSYSGEESPILTPKPSIRTFHTVATPTRHLSISFRQYILMPMFFFLALLSVWVAPSTNRVGAFVNPDFLSYPLLLSVGATGSLRGFWNGVIFITIGMKSQRRRDDLERRATHRLQLALQGLRQDAGNEIIRVAILGLANGGATATRVLRALLADPLQEVQPWEKELENRDESKPLIVRVGPPRNHAVSLEIEKEVGLDEMHISCPELDGYNLEFLLMGVDVPYGAPGEVSIQALEDAVLVPTVDIPSANGRVSPISTPVHQALLVADGLMGAVNVSALPVSETDESIAAVVQIEGVTKEQLQATFDVVDVSLAEKGLSLFRQGPQNAMDYERLWFSSNVPTLLKWLKDGAKPAAADETKPAVRRLIASTLQNTSSQIELIEARKLSKALTLHSDDPAVAALNKRLADWAQNAHAELQDELDLAFKGRRWRKLGWWKLFWRVDDVAMLTNEMLGQRFMPTAEQELVYLTGRIAQLRGALPEYPQPKSSLDATESRKLGSGEHAPPLAATSSYSLPKWPGHIAFTRRYLQNETVPALQSLAQRLVIQSLGTSGITTSLAALLYISSFASTMYEAGAVAALGIVYSLGRLQKRWDAARSFWEGEVREEGRKAVRGAEESVATVLESHGSNGTNGVEEMKELQNTRELIAKAEDALARMP</sequence>
<feature type="region of interest" description="Disordered" evidence="1">
    <location>
        <begin position="584"/>
        <end position="608"/>
    </location>
</feature>
<keyword evidence="2" id="KW-1133">Transmembrane helix</keyword>
<feature type="domain" description="Mmc1 C-terminal" evidence="3">
    <location>
        <begin position="504"/>
        <end position="709"/>
    </location>
</feature>
<keyword evidence="2" id="KW-0812">Transmembrane</keyword>
<keyword evidence="5" id="KW-1185">Reference proteome</keyword>
<dbReference type="InParanoid" id="E9EDC7"/>
<dbReference type="Proteomes" id="UP000002499">
    <property type="component" value="Unassembled WGS sequence"/>
</dbReference>
<organism evidence="5">
    <name type="scientific">Metarhizium acridum (strain CQMa 102)</name>
    <dbReference type="NCBI Taxonomy" id="655827"/>
    <lineage>
        <taxon>Eukaryota</taxon>
        <taxon>Fungi</taxon>
        <taxon>Dikarya</taxon>
        <taxon>Ascomycota</taxon>
        <taxon>Pezizomycotina</taxon>
        <taxon>Sordariomycetes</taxon>
        <taxon>Hypocreomycetidae</taxon>
        <taxon>Hypocreales</taxon>
        <taxon>Clavicipitaceae</taxon>
        <taxon>Metarhizium</taxon>
    </lineage>
</organism>
<name>E9EDC7_METAQ</name>
<proteinExistence type="predicted"/>
<evidence type="ECO:0000256" key="2">
    <source>
        <dbReference type="SAM" id="Phobius"/>
    </source>
</evidence>
<dbReference type="Pfam" id="PF23867">
    <property type="entry name" value="Mmc1_N"/>
    <property type="match status" value="1"/>
</dbReference>
<dbReference type="AlphaFoldDB" id="E9EDC7"/>
<evidence type="ECO:0000313" key="5">
    <source>
        <dbReference type="Proteomes" id="UP000002499"/>
    </source>
</evidence>
<feature type="transmembrane region" description="Helical" evidence="2">
    <location>
        <begin position="644"/>
        <end position="664"/>
    </location>
</feature>
<dbReference type="HOGENOM" id="CLU_367633_0_0_1"/>
<feature type="transmembrane region" description="Helical" evidence="2">
    <location>
        <begin position="176"/>
        <end position="197"/>
    </location>
</feature>
<feature type="transmembrane region" description="Helical" evidence="2">
    <location>
        <begin position="670"/>
        <end position="687"/>
    </location>
</feature>
<dbReference type="EMBL" id="GL698557">
    <property type="protein sequence ID" value="EFY86067.1"/>
    <property type="molecule type" value="Genomic_DNA"/>
</dbReference>
<feature type="region of interest" description="Disordered" evidence="1">
    <location>
        <begin position="71"/>
        <end position="110"/>
    </location>
</feature>
<feature type="transmembrane region" description="Helical" evidence="2">
    <location>
        <begin position="34"/>
        <end position="54"/>
    </location>
</feature>
<dbReference type="Pfam" id="PF23868">
    <property type="entry name" value="Mmc1_C"/>
    <property type="match status" value="1"/>
</dbReference>
<dbReference type="PANTHER" id="PTHR38644">
    <property type="entry name" value="EXPRESSED PROTEIN"/>
    <property type="match status" value="1"/>
</dbReference>
<gene>
    <name evidence="4" type="ORF">MAC_07875</name>
</gene>
<evidence type="ECO:0000256" key="1">
    <source>
        <dbReference type="SAM" id="MobiDB-lite"/>
    </source>
</evidence>
<dbReference type="GeneID" id="19252186"/>
<dbReference type="eggNOG" id="ENOG502RY8K">
    <property type="taxonomic scope" value="Eukaryota"/>
</dbReference>
<dbReference type="OMA" id="WAERAHT"/>
<evidence type="ECO:0000313" key="4">
    <source>
        <dbReference type="EMBL" id="EFY86067.1"/>
    </source>
</evidence>